<dbReference type="Proteomes" id="UP000887540">
    <property type="component" value="Unplaced"/>
</dbReference>
<organism evidence="1 2">
    <name type="scientific">Acrobeloides nanus</name>
    <dbReference type="NCBI Taxonomy" id="290746"/>
    <lineage>
        <taxon>Eukaryota</taxon>
        <taxon>Metazoa</taxon>
        <taxon>Ecdysozoa</taxon>
        <taxon>Nematoda</taxon>
        <taxon>Chromadorea</taxon>
        <taxon>Rhabditida</taxon>
        <taxon>Tylenchina</taxon>
        <taxon>Cephalobomorpha</taxon>
        <taxon>Cephaloboidea</taxon>
        <taxon>Cephalobidae</taxon>
        <taxon>Acrobeloides</taxon>
    </lineage>
</organism>
<evidence type="ECO:0000313" key="2">
    <source>
        <dbReference type="WBParaSite" id="ACRNAN_scaffold7104.g23364.t1"/>
    </source>
</evidence>
<sequence length="332" mass="37800">MSDADNENGHSQNCSSNSSFVIVESVSQNSSSVDLPLEIVGDTHTKINTVKSRIQYSKEEFLKFKQAVVSKTRHAILDTEFINDKGLFSPNEMIRILWKRAGLEDAKKRNANKPTLVKNRPQNVSIPHFVQPLPYCRPLSPGQMAVLENIRYRKLEEPKLPIKMSVEEFMRNFSSRNAFAYSHQQLGGANYQHRSECAQTASQTNGSRFSYNVDSNSRVFSLFRPAQRTFGFVPVFRQNSNRANCRHFNSMITSQFSAQLPHNNAFGHSISQGMARPLQRFNSQNHFSLSSYDSFGFPWKSSVRNEELPSPRFVLPSMSGPRFMESSQLPNM</sequence>
<protein>
    <submittedName>
        <fullName evidence="2">Uncharacterized protein</fullName>
    </submittedName>
</protein>
<keyword evidence="1" id="KW-1185">Reference proteome</keyword>
<dbReference type="AlphaFoldDB" id="A0A914EBX1"/>
<accession>A0A914EBX1</accession>
<reference evidence="2" key="1">
    <citation type="submission" date="2022-11" db="UniProtKB">
        <authorList>
            <consortium name="WormBaseParasite"/>
        </authorList>
    </citation>
    <scope>IDENTIFICATION</scope>
</reference>
<evidence type="ECO:0000313" key="1">
    <source>
        <dbReference type="Proteomes" id="UP000887540"/>
    </source>
</evidence>
<name>A0A914EBX1_9BILA</name>
<dbReference type="WBParaSite" id="ACRNAN_scaffold7104.g23364.t1">
    <property type="protein sequence ID" value="ACRNAN_scaffold7104.g23364.t1"/>
    <property type="gene ID" value="ACRNAN_scaffold7104.g23364"/>
</dbReference>
<proteinExistence type="predicted"/>